<dbReference type="PANTHER" id="PTHR13817:SF166">
    <property type="entry name" value="NEURONAL IGCAM-RELATED"/>
    <property type="match status" value="1"/>
</dbReference>
<evidence type="ECO:0000313" key="6">
    <source>
        <dbReference type="EMBL" id="TFD28905.1"/>
    </source>
</evidence>
<dbReference type="GO" id="GO:0016798">
    <property type="term" value="F:hydrolase activity, acting on glycosyl bonds"/>
    <property type="evidence" value="ECO:0007669"/>
    <property type="project" value="UniProtKB-KW"/>
</dbReference>
<evidence type="ECO:0000256" key="3">
    <source>
        <dbReference type="ARBA" id="ARBA00023326"/>
    </source>
</evidence>
<dbReference type="InterPro" id="IPR013783">
    <property type="entry name" value="Ig-like_fold"/>
</dbReference>
<dbReference type="CDD" id="cd00063">
    <property type="entry name" value="FN3"/>
    <property type="match status" value="2"/>
</dbReference>
<dbReference type="Pfam" id="PF22352">
    <property type="entry name" value="K319L-like_PKD"/>
    <property type="match status" value="1"/>
</dbReference>
<keyword evidence="3" id="KW-0624">Polysaccharide degradation</keyword>
<dbReference type="SMART" id="SM00060">
    <property type="entry name" value="FN3"/>
    <property type="match status" value="2"/>
</dbReference>
<dbReference type="EMBL" id="SOGT01000002">
    <property type="protein sequence ID" value="TFD28905.1"/>
    <property type="molecule type" value="Genomic_DNA"/>
</dbReference>
<feature type="domain" description="Fibronectin type-III" evidence="5">
    <location>
        <begin position="482"/>
        <end position="581"/>
    </location>
</feature>
<evidence type="ECO:0000256" key="1">
    <source>
        <dbReference type="ARBA" id="ARBA00022737"/>
    </source>
</evidence>
<evidence type="ECO:0000259" key="5">
    <source>
        <dbReference type="PROSITE" id="PS50853"/>
    </source>
</evidence>
<dbReference type="InterPro" id="IPR036116">
    <property type="entry name" value="FN3_sf"/>
</dbReference>
<comment type="caution">
    <text evidence="6">The sequence shown here is derived from an EMBL/GenBank/DDBJ whole genome shotgun (WGS) entry which is preliminary data.</text>
</comment>
<protein>
    <recommendedName>
        <fullName evidence="5">Fibronectin type-III domain-containing protein</fullName>
    </recommendedName>
</protein>
<keyword evidence="2" id="KW-0326">Glycosidase</keyword>
<dbReference type="Pfam" id="PF13290">
    <property type="entry name" value="CHB_HEX_C_1"/>
    <property type="match status" value="1"/>
</dbReference>
<evidence type="ECO:0000256" key="4">
    <source>
        <dbReference type="SAM" id="Phobius"/>
    </source>
</evidence>
<dbReference type="GO" id="GO:0000272">
    <property type="term" value="P:polysaccharide catabolic process"/>
    <property type="evidence" value="ECO:0007669"/>
    <property type="project" value="UniProtKB-KW"/>
</dbReference>
<keyword evidence="2" id="KW-0378">Hydrolase</keyword>
<dbReference type="Proteomes" id="UP000298424">
    <property type="component" value="Unassembled WGS sequence"/>
</dbReference>
<sequence>MKERITVKTSPSAAGPGNRISSVRRATVFGVSAAVLIAPFIIAVPAALAAVPTFPDNIIVFPDRDFITIEGYQDRIGQIATVEVTRPGVGVIGSAESVVSAGDIAFEINHPGGACWGAGTTLKVTPDIRPGDLVSMKFGATAAGDTTTQDVYVNATPVLAADGVTVTITGFIGDGANENQIEQRIVEPAFRNTAVARREVRAVPGPLTANVGYSSSLEYGIAGSNTFTATYVFDSQDAANIAAAAGTGVRVMSWQLEDAAANRQGLTIAEFGELGGPGMGGCPNGPLQSGPAGATDVIAATVADSLKITWTPAKAIPGTPAITGYRVHAVAQTVVNGERAEFGKRIDSAAAKTTTISGLNPAETYDVFLVSVSSAGETFPAVHAIPVTDIVAPLTTASPQSGSFRTAQQLTLSSNEAAAEIYYTTDGSDVFLSGGTLSTVAVLYTQPLNIDATTTVNFAAVDPSGNISTQGQVMLTITNEPLPSTPTFSSPAIAGTGSMTLNWAAANPGAPELTVTGYSVQAYTSDGLVSGPARTTAGDVTTLVFDGLAPDTTYQFTVTASNANGAGAESAKSDPVQALGALVANAGADQAITRAVTATTVVLDGSRSTSTETTYLWEQVLTGLTDPDRVTLTGPTTVNPTFSLPLFATPMTNNPLTFLLTVTSGSAVRTDEVRITPIASQITVTGARWKTRDFRVDGISSSVGGTVTIHRDGPTGPVIGRAPITAAAAPQTGGVFTYRLRTSISNPGSVWIDSTLGGVVGPVAVTAG</sequence>
<dbReference type="PANTHER" id="PTHR13817">
    <property type="entry name" value="TITIN"/>
    <property type="match status" value="1"/>
</dbReference>
<keyword evidence="1" id="KW-0677">Repeat</keyword>
<dbReference type="OrthoDB" id="3832207at2"/>
<dbReference type="AlphaFoldDB" id="A0A4R8ZKZ4"/>
<dbReference type="Pfam" id="PF00041">
    <property type="entry name" value="fn3"/>
    <property type="match status" value="2"/>
</dbReference>
<gene>
    <name evidence="6" type="ORF">E3T27_02750</name>
</gene>
<dbReference type="InterPro" id="IPR059177">
    <property type="entry name" value="GH29D-like_dom"/>
</dbReference>
<proteinExistence type="predicted"/>
<evidence type="ECO:0000313" key="7">
    <source>
        <dbReference type="Proteomes" id="UP000298424"/>
    </source>
</evidence>
<accession>A0A4R8ZKZ4</accession>
<keyword evidence="4" id="KW-1133">Transmembrane helix</keyword>
<name>A0A4R8ZKZ4_9MICO</name>
<dbReference type="Gene3D" id="2.60.40.10">
    <property type="entry name" value="Immunoglobulins"/>
    <property type="match status" value="3"/>
</dbReference>
<dbReference type="InterPro" id="IPR050964">
    <property type="entry name" value="Striated_Muscle_Regulatory"/>
</dbReference>
<reference evidence="6 7" key="1">
    <citation type="submission" date="2019-03" db="EMBL/GenBank/DDBJ databases">
        <title>Genomics of glacier-inhabiting Cryobacterium strains.</title>
        <authorList>
            <person name="Liu Q."/>
            <person name="Xin Y.-H."/>
        </authorList>
    </citation>
    <scope>NUCLEOTIDE SEQUENCE [LARGE SCALE GENOMIC DNA]</scope>
    <source>
        <strain evidence="6 7">TMT1-1</strain>
    </source>
</reference>
<keyword evidence="3" id="KW-0119">Carbohydrate metabolism</keyword>
<keyword evidence="7" id="KW-1185">Reference proteome</keyword>
<dbReference type="InterPro" id="IPR003961">
    <property type="entry name" value="FN3_dom"/>
</dbReference>
<feature type="domain" description="Fibronectin type-III" evidence="5">
    <location>
        <begin position="290"/>
        <end position="394"/>
    </location>
</feature>
<dbReference type="PROSITE" id="PS50853">
    <property type="entry name" value="FN3"/>
    <property type="match status" value="2"/>
</dbReference>
<organism evidence="6 7">
    <name type="scientific">Cryobacterium lyxosi</name>
    <dbReference type="NCBI Taxonomy" id="1259228"/>
    <lineage>
        <taxon>Bacteria</taxon>
        <taxon>Bacillati</taxon>
        <taxon>Actinomycetota</taxon>
        <taxon>Actinomycetes</taxon>
        <taxon>Micrococcales</taxon>
        <taxon>Microbacteriaceae</taxon>
        <taxon>Cryobacterium</taxon>
    </lineage>
</organism>
<evidence type="ECO:0000256" key="2">
    <source>
        <dbReference type="ARBA" id="ARBA00023295"/>
    </source>
</evidence>
<keyword evidence="4" id="KW-0472">Membrane</keyword>
<dbReference type="SUPFAM" id="SSF49265">
    <property type="entry name" value="Fibronectin type III"/>
    <property type="match status" value="1"/>
</dbReference>
<feature type="transmembrane region" description="Helical" evidence="4">
    <location>
        <begin position="28"/>
        <end position="51"/>
    </location>
</feature>
<keyword evidence="4" id="KW-0812">Transmembrane</keyword>